<feature type="region of interest" description="Disordered" evidence="1">
    <location>
        <begin position="899"/>
        <end position="934"/>
    </location>
</feature>
<feature type="compositionally biased region" description="Low complexity" evidence="1">
    <location>
        <begin position="975"/>
        <end position="995"/>
    </location>
</feature>
<dbReference type="RefSeq" id="XP_009031360.1">
    <property type="nucleotide sequence ID" value="XM_009033112.1"/>
</dbReference>
<feature type="compositionally biased region" description="Low complexity" evidence="1">
    <location>
        <begin position="89"/>
        <end position="99"/>
    </location>
</feature>
<feature type="region of interest" description="Disordered" evidence="1">
    <location>
        <begin position="1037"/>
        <end position="1075"/>
    </location>
</feature>
<feature type="region of interest" description="Disordered" evidence="1">
    <location>
        <begin position="579"/>
        <end position="601"/>
    </location>
</feature>
<dbReference type="EnsemblMetazoa" id="HelroT166085">
    <property type="protein sequence ID" value="HelroP166085"/>
    <property type="gene ID" value="HelroG166085"/>
</dbReference>
<reference evidence="2 4" key="2">
    <citation type="journal article" date="2013" name="Nature">
        <title>Insights into bilaterian evolution from three spiralian genomes.</title>
        <authorList>
            <person name="Simakov O."/>
            <person name="Marletaz F."/>
            <person name="Cho S.J."/>
            <person name="Edsinger-Gonzales E."/>
            <person name="Havlak P."/>
            <person name="Hellsten U."/>
            <person name="Kuo D.H."/>
            <person name="Larsson T."/>
            <person name="Lv J."/>
            <person name="Arendt D."/>
            <person name="Savage R."/>
            <person name="Osoegawa K."/>
            <person name="de Jong P."/>
            <person name="Grimwood J."/>
            <person name="Chapman J.A."/>
            <person name="Shapiro H."/>
            <person name="Aerts A."/>
            <person name="Otillar R.P."/>
            <person name="Terry A.Y."/>
            <person name="Boore J.L."/>
            <person name="Grigoriev I.V."/>
            <person name="Lindberg D.R."/>
            <person name="Seaver E.C."/>
            <person name="Weisblat D.A."/>
            <person name="Putnam N.H."/>
            <person name="Rokhsar D.S."/>
        </authorList>
    </citation>
    <scope>NUCLEOTIDE SEQUENCE</scope>
</reference>
<proteinExistence type="predicted"/>
<feature type="compositionally biased region" description="Polar residues" evidence="1">
    <location>
        <begin position="110"/>
        <end position="130"/>
    </location>
</feature>
<evidence type="ECO:0000313" key="3">
    <source>
        <dbReference type="EnsemblMetazoa" id="HelroP166085"/>
    </source>
</evidence>
<evidence type="ECO:0000256" key="1">
    <source>
        <dbReference type="SAM" id="MobiDB-lite"/>
    </source>
</evidence>
<name>T1EXQ5_HELRO</name>
<evidence type="ECO:0000313" key="4">
    <source>
        <dbReference type="Proteomes" id="UP000015101"/>
    </source>
</evidence>
<evidence type="ECO:0000313" key="2">
    <source>
        <dbReference type="EMBL" id="ESN90419.1"/>
    </source>
</evidence>
<feature type="compositionally biased region" description="Acidic residues" evidence="1">
    <location>
        <begin position="584"/>
        <end position="598"/>
    </location>
</feature>
<feature type="region of interest" description="Disordered" evidence="1">
    <location>
        <begin position="975"/>
        <end position="1016"/>
    </location>
</feature>
<dbReference type="Proteomes" id="UP000015101">
    <property type="component" value="Unassembled WGS sequence"/>
</dbReference>
<feature type="region of interest" description="Disordered" evidence="1">
    <location>
        <begin position="489"/>
        <end position="546"/>
    </location>
</feature>
<feature type="region of interest" description="Disordered" evidence="1">
    <location>
        <begin position="322"/>
        <end position="346"/>
    </location>
</feature>
<dbReference type="KEGG" id="hro:HELRODRAFT_166085"/>
<dbReference type="HOGENOM" id="CLU_277612_0_0_1"/>
<dbReference type="EMBL" id="AMQM01002252">
    <property type="status" value="NOT_ANNOTATED_CDS"/>
    <property type="molecule type" value="Genomic_DNA"/>
</dbReference>
<reference evidence="3" key="3">
    <citation type="submission" date="2015-06" db="UniProtKB">
        <authorList>
            <consortium name="EnsemblMetazoa"/>
        </authorList>
    </citation>
    <scope>IDENTIFICATION</scope>
</reference>
<gene>
    <name evidence="3" type="primary">20201355</name>
    <name evidence="2" type="ORF">HELRODRAFT_166085</name>
</gene>
<dbReference type="EMBL" id="KB097753">
    <property type="protein sequence ID" value="ESN90419.1"/>
    <property type="molecule type" value="Genomic_DNA"/>
</dbReference>
<feature type="compositionally biased region" description="Low complexity" evidence="1">
    <location>
        <begin position="899"/>
        <end position="914"/>
    </location>
</feature>
<dbReference type="GeneID" id="20201355"/>
<keyword evidence="4" id="KW-1185">Reference proteome</keyword>
<feature type="compositionally biased region" description="Polar residues" evidence="1">
    <location>
        <begin position="1037"/>
        <end position="1066"/>
    </location>
</feature>
<feature type="compositionally biased region" description="Low complexity" evidence="1">
    <location>
        <begin position="326"/>
        <end position="343"/>
    </location>
</feature>
<feature type="compositionally biased region" description="Low complexity" evidence="1">
    <location>
        <begin position="496"/>
        <end position="522"/>
    </location>
</feature>
<dbReference type="AlphaFoldDB" id="T1EXQ5"/>
<feature type="compositionally biased region" description="Polar residues" evidence="1">
    <location>
        <begin position="922"/>
        <end position="934"/>
    </location>
</feature>
<dbReference type="InParanoid" id="T1EXQ5"/>
<protein>
    <submittedName>
        <fullName evidence="2 3">Uncharacterized protein</fullName>
    </submittedName>
</protein>
<feature type="compositionally biased region" description="Polar residues" evidence="1">
    <location>
        <begin position="537"/>
        <end position="546"/>
    </location>
</feature>
<feature type="compositionally biased region" description="Polar residues" evidence="1">
    <location>
        <begin position="996"/>
        <end position="1016"/>
    </location>
</feature>
<feature type="region of interest" description="Disordered" evidence="1">
    <location>
        <begin position="89"/>
        <end position="130"/>
    </location>
</feature>
<feature type="compositionally biased region" description="Low complexity" evidence="1">
    <location>
        <begin position="209"/>
        <end position="226"/>
    </location>
</feature>
<organism evidence="3 4">
    <name type="scientific">Helobdella robusta</name>
    <name type="common">Californian leech</name>
    <dbReference type="NCBI Taxonomy" id="6412"/>
    <lineage>
        <taxon>Eukaryota</taxon>
        <taxon>Metazoa</taxon>
        <taxon>Spiralia</taxon>
        <taxon>Lophotrochozoa</taxon>
        <taxon>Annelida</taxon>
        <taxon>Clitellata</taxon>
        <taxon>Hirudinea</taxon>
        <taxon>Rhynchobdellida</taxon>
        <taxon>Glossiphoniidae</taxon>
        <taxon>Helobdella</taxon>
    </lineage>
</organism>
<dbReference type="CTD" id="20201355"/>
<sequence length="1142" mass="129230">MDNRLKRMIMEANEISQYLKKDYVFESDSELNSSSVKIVSKSLQIESLLPVNLFKDKLVVLRKLMYEDPSDSNSKKADQLIRQACLEISKQSSSSPVSSADHPTKEEQHATSTPVNDHSNNYNVTTNLGKVNSKENKINFNLNKAENTPNTSYSTSKSNAFSDLQNISSKETSLSSNNIQMVNSSTESNHNSKIESYNLGSHEHERASNSKLSLNNNNNVNQSNKSPTLKSAAINNSTPAVKNNNNIFNTAATISSGSFDDNCVNKLLVDEEELMNRAPLIDYIPQKCPRTKSLKSYKLMNRQFMSSDSNINIMHCNSNNDDVNYNKTRTTTTKTTTPSNRTTSAEEKLMKSATSNFRNASNNKHDTNNYDINNNLQLTDNQQSLLQKTNNDSRLRNIRKQDGSLNREFYKACEMFTSKLLQQDVKLVDMHDRALNSCNFILAYVSCLQSLQSQGLSPMNEQMNMQPCMNAICQLNILDFLVPHIFKHHPTHPHHSQQQQLDAHSHSTMRSSNSSLNHSCFNDSNKHSDTLSDDNDGNSIGSADNDVDSLNEQKIVFSDLLQGFSMLWKVMSLDKQRADVGEQQNDDDDGDDEEEDGEDERKRCRTDFSKFNFEKLKNLLHYMIQNIGRRMINNNNILTHNVDHNKDVEDISRWSELSQDTMNWLLVGCDDALLKKVETSSFFIGKQLDDLLECVSTLMNDERVNKPKVTLTQNIHQLLNIILQLIALVKQIQMEMQKLLLSSSSLETMMRRSTSSSSSFSSSSHLVYRYVNRVATIFNHLTSTVSDIHSFCPSFIKSISDVDMTILTTKRILKCINQLDLSSSSLATSCYGNIDADDVDDEVDGGGLENNFFEILSQEQVEVLQEMHKLLESCIDQLKNSLQSCASFGVSDGIMPSSKFNKQQSFSQQSQQQNYMSPYGVSMSQQPNMSKQQQLLSCSTTTTFNKLSFKRALPATPQEIMKQQYQQLQQQKQFQTNQQLHYSPPTQQQQYSSTQHLVSNRDTNEPTSVTSRKIQKHYSFNQSDAVAGSRLLNYNNNLSTKPSISNNESHKPSNISNDNKQSTRNMTGRKFSDFSGSSKLNYISSKTASNQNLSTFADDFNNNVNNGDSEDNTAADSNVPIFRKKASNNIQRYYANRHSYMQ</sequence>
<accession>T1EXQ5</accession>
<reference evidence="4" key="1">
    <citation type="submission" date="2012-12" db="EMBL/GenBank/DDBJ databases">
        <authorList>
            <person name="Hellsten U."/>
            <person name="Grimwood J."/>
            <person name="Chapman J.A."/>
            <person name="Shapiro H."/>
            <person name="Aerts A."/>
            <person name="Otillar R.P."/>
            <person name="Terry A.Y."/>
            <person name="Boore J.L."/>
            <person name="Simakov O."/>
            <person name="Marletaz F."/>
            <person name="Cho S.-J."/>
            <person name="Edsinger-Gonzales E."/>
            <person name="Havlak P."/>
            <person name="Kuo D.-H."/>
            <person name="Larsson T."/>
            <person name="Lv J."/>
            <person name="Arendt D."/>
            <person name="Savage R."/>
            <person name="Osoegawa K."/>
            <person name="de Jong P."/>
            <person name="Lindberg D.R."/>
            <person name="Seaver E.C."/>
            <person name="Weisblat D.A."/>
            <person name="Putnam N.H."/>
            <person name="Grigoriev I.V."/>
            <person name="Rokhsar D.S."/>
        </authorList>
    </citation>
    <scope>NUCLEOTIDE SEQUENCE</scope>
</reference>
<feature type="region of interest" description="Disordered" evidence="1">
    <location>
        <begin position="200"/>
        <end position="228"/>
    </location>
</feature>